<keyword evidence="3" id="KW-1185">Reference proteome</keyword>
<dbReference type="InterPro" id="IPR010406">
    <property type="entry name" value="DUF1003"/>
</dbReference>
<accession>A0A4R9ARI9</accession>
<dbReference type="Pfam" id="PF06210">
    <property type="entry name" value="DUF1003"/>
    <property type="match status" value="1"/>
</dbReference>
<keyword evidence="1" id="KW-0812">Transmembrane</keyword>
<organism evidence="2 3">
    <name type="scientific">Cryobacterium gelidum</name>
    <dbReference type="NCBI Taxonomy" id="1259164"/>
    <lineage>
        <taxon>Bacteria</taxon>
        <taxon>Bacillati</taxon>
        <taxon>Actinomycetota</taxon>
        <taxon>Actinomycetes</taxon>
        <taxon>Micrococcales</taxon>
        <taxon>Microbacteriaceae</taxon>
        <taxon>Cryobacterium</taxon>
    </lineage>
</organism>
<evidence type="ECO:0000313" key="3">
    <source>
        <dbReference type="Proteomes" id="UP000297983"/>
    </source>
</evidence>
<evidence type="ECO:0000313" key="2">
    <source>
        <dbReference type="EMBL" id="TFD68478.1"/>
    </source>
</evidence>
<reference evidence="2 3" key="1">
    <citation type="submission" date="2019-03" db="EMBL/GenBank/DDBJ databases">
        <title>Genomics of glacier-inhabiting Cryobacterium strains.</title>
        <authorList>
            <person name="Liu Q."/>
            <person name="Xin Y.-H."/>
        </authorList>
    </citation>
    <scope>NUCLEOTIDE SEQUENCE [LARGE SCALE GENOMIC DNA]</scope>
    <source>
        <strain evidence="2 3">Hz16</strain>
    </source>
</reference>
<feature type="transmembrane region" description="Helical" evidence="1">
    <location>
        <begin position="32"/>
        <end position="52"/>
    </location>
</feature>
<proteinExistence type="predicted"/>
<keyword evidence="1" id="KW-1133">Transmembrane helix</keyword>
<keyword evidence="1" id="KW-0472">Membrane</keyword>
<dbReference type="Proteomes" id="UP000297983">
    <property type="component" value="Unassembled WGS sequence"/>
</dbReference>
<dbReference type="AlphaFoldDB" id="A0A4R9ARI9"/>
<comment type="caution">
    <text evidence="2">The sequence shown here is derived from an EMBL/GenBank/DDBJ whole genome shotgun (WGS) entry which is preliminary data.</text>
</comment>
<sequence>MGSWRFVGGFVLFMILWAVANSYASGWDPYPFILLNLFLSMLAGLQGAILLISAKRQDAIAAALAQHDCDTNIAAKVDIEALLEINNRQLAMISDLRAILDRLDRPRPTPAND</sequence>
<name>A0A4R9ARI9_9MICO</name>
<dbReference type="EMBL" id="SOHL01000027">
    <property type="protein sequence ID" value="TFD68478.1"/>
    <property type="molecule type" value="Genomic_DNA"/>
</dbReference>
<dbReference type="PANTHER" id="PTHR41386">
    <property type="entry name" value="INTEGRAL MEMBRANE PROTEIN-RELATED"/>
    <property type="match status" value="1"/>
</dbReference>
<protein>
    <submittedName>
        <fullName evidence="2">DUF1003 domain-containing protein</fullName>
    </submittedName>
</protein>
<evidence type="ECO:0000256" key="1">
    <source>
        <dbReference type="SAM" id="Phobius"/>
    </source>
</evidence>
<gene>
    <name evidence="2" type="ORF">E3T50_14650</name>
</gene>
<dbReference type="PANTHER" id="PTHR41386:SF1">
    <property type="entry name" value="MEMBRANE PROTEIN"/>
    <property type="match status" value="1"/>
</dbReference>